<dbReference type="FunFam" id="3.40.605.10:FF:000005">
    <property type="entry name" value="Succinate-semialdehyde dehydrogenase I"/>
    <property type="match status" value="1"/>
</dbReference>
<dbReference type="Gene3D" id="3.40.309.10">
    <property type="entry name" value="Aldehyde Dehydrogenase, Chain A, domain 2"/>
    <property type="match status" value="1"/>
</dbReference>
<reference evidence="7" key="1">
    <citation type="submission" date="2016-08" db="EMBL/GenBank/DDBJ databases">
        <authorList>
            <person name="Varghese N."/>
            <person name="Submissions Spin"/>
        </authorList>
    </citation>
    <scope>NUCLEOTIDE SEQUENCE [LARGE SCALE GENOMIC DNA]</scope>
    <source>
        <strain evidence="7">HAMBI 2975</strain>
    </source>
</reference>
<dbReference type="Proteomes" id="UP000199101">
    <property type="component" value="Unassembled WGS sequence"/>
</dbReference>
<dbReference type="OrthoDB" id="9812625at2"/>
<dbReference type="GO" id="GO:0009450">
    <property type="term" value="P:gamma-aminobutyric acid catabolic process"/>
    <property type="evidence" value="ECO:0007669"/>
    <property type="project" value="InterPro"/>
</dbReference>
<dbReference type="InterPro" id="IPR016162">
    <property type="entry name" value="Ald_DH_N"/>
</dbReference>
<dbReference type="STRING" id="410764.GA0061103_0926"/>
<dbReference type="FunFam" id="3.40.309.10:FF:000004">
    <property type="entry name" value="Succinate-semialdehyde dehydrogenase I"/>
    <property type="match status" value="1"/>
</dbReference>
<dbReference type="PANTHER" id="PTHR43353:SF5">
    <property type="entry name" value="SUCCINATE-SEMIALDEHYDE DEHYDROGENASE, MITOCHONDRIAL"/>
    <property type="match status" value="1"/>
</dbReference>
<dbReference type="Pfam" id="PF00171">
    <property type="entry name" value="Aldedh"/>
    <property type="match status" value="1"/>
</dbReference>
<dbReference type="InterPro" id="IPR016160">
    <property type="entry name" value="Ald_DH_CS_CYS"/>
</dbReference>
<evidence type="ECO:0000256" key="1">
    <source>
        <dbReference type="ARBA" id="ARBA00009986"/>
    </source>
</evidence>
<gene>
    <name evidence="6" type="ORF">GA0061103_0926</name>
</gene>
<dbReference type="PROSITE" id="PS00070">
    <property type="entry name" value="ALDEHYDE_DEHYDR_CYS"/>
    <property type="match status" value="1"/>
</dbReference>
<comment type="similarity">
    <text evidence="1 4">Belongs to the aldehyde dehydrogenase family.</text>
</comment>
<dbReference type="InterPro" id="IPR050740">
    <property type="entry name" value="Aldehyde_DH_Superfamily"/>
</dbReference>
<evidence type="ECO:0000259" key="5">
    <source>
        <dbReference type="Pfam" id="PF00171"/>
    </source>
</evidence>
<protein>
    <submittedName>
        <fullName evidence="6">Succinate-semialdehyde dehydrogenase / glutarate-semialdehyde dehydrogenase</fullName>
    </submittedName>
</protein>
<accession>A0A1C3XES8</accession>
<keyword evidence="2 4" id="KW-0560">Oxidoreductase</keyword>
<dbReference type="NCBIfam" id="TIGR01780">
    <property type="entry name" value="SSADH"/>
    <property type="match status" value="1"/>
</dbReference>
<dbReference type="InterPro" id="IPR029510">
    <property type="entry name" value="Ald_DH_CS_GLU"/>
</dbReference>
<dbReference type="InterPro" id="IPR010102">
    <property type="entry name" value="Succ_semiAld_DH"/>
</dbReference>
<evidence type="ECO:0000313" key="7">
    <source>
        <dbReference type="Proteomes" id="UP000199101"/>
    </source>
</evidence>
<keyword evidence="7" id="KW-1185">Reference proteome</keyword>
<proteinExistence type="inferred from homology"/>
<dbReference type="PANTHER" id="PTHR43353">
    <property type="entry name" value="SUCCINATE-SEMIALDEHYDE DEHYDROGENASE, MITOCHONDRIAL"/>
    <property type="match status" value="1"/>
</dbReference>
<dbReference type="GO" id="GO:0004777">
    <property type="term" value="F:succinate-semialdehyde dehydrogenase (NAD+) activity"/>
    <property type="evidence" value="ECO:0007669"/>
    <property type="project" value="TreeGrafter"/>
</dbReference>
<dbReference type="SUPFAM" id="SSF53720">
    <property type="entry name" value="ALDH-like"/>
    <property type="match status" value="1"/>
</dbReference>
<dbReference type="InterPro" id="IPR016161">
    <property type="entry name" value="Ald_DH/histidinol_DH"/>
</dbReference>
<evidence type="ECO:0000313" key="6">
    <source>
        <dbReference type="EMBL" id="SCB50777.1"/>
    </source>
</evidence>
<feature type="domain" description="Aldehyde dehydrogenase" evidence="5">
    <location>
        <begin position="28"/>
        <end position="487"/>
    </location>
</feature>
<dbReference type="PROSITE" id="PS00687">
    <property type="entry name" value="ALDEHYDE_DEHYDR_GLU"/>
    <property type="match status" value="1"/>
</dbReference>
<name>A0A1C3XES8_9HYPH</name>
<feature type="active site" evidence="3">
    <location>
        <position position="265"/>
    </location>
</feature>
<sequence length="493" mass="52161">MSFTTAMTKHVPFSSRLLRAAGYINGNWTAGSATKTFDVINPASGEVLATLPDMGAAETTAAIDAAYVAQVAWAARPAKERAVILRKWFDLMVANANELAAILTAEMGKPLPEARGEILYAASYVEWYAEEAKRIYGETIPAPSNDKRMVVIKQPVGVVGTITPWNFPAAMIARKIAPALAVGCTVVSKPAEQTPLTAIALAVLAEEAGIPPGVLNIIVGLDGPAIGRELCGNAKVRKISFTGSTEVGRVLMRQCADQIKKVSLELGGNAPFIVFDDADLDAAVEGAMASKYRNAGQTCVCANRIYVQSNVYDAFAAKLAAKVAELSVGDGFKPGVTVGPLIDEQGVAKAEDHVRDALSKGARIVAGGKRIEGAGTFFAPTILTGVDRSMKVAREETFGPVAPLFRFDTAEDVIAQANDTEFGLAAYFFAGDLKKVWRVAEALEYGMVGINTGLMSSETAPFGGIKQSGLGREGSRHGADDYLEMKYLCIGNL</sequence>
<organism evidence="6 7">
    <name type="scientific">Rhizobium multihospitium</name>
    <dbReference type="NCBI Taxonomy" id="410764"/>
    <lineage>
        <taxon>Bacteria</taxon>
        <taxon>Pseudomonadati</taxon>
        <taxon>Pseudomonadota</taxon>
        <taxon>Alphaproteobacteria</taxon>
        <taxon>Hyphomicrobiales</taxon>
        <taxon>Rhizobiaceae</taxon>
        <taxon>Rhizobium/Agrobacterium group</taxon>
        <taxon>Rhizobium</taxon>
    </lineage>
</organism>
<evidence type="ECO:0000256" key="2">
    <source>
        <dbReference type="ARBA" id="ARBA00023002"/>
    </source>
</evidence>
<dbReference type="InterPro" id="IPR015590">
    <property type="entry name" value="Aldehyde_DH_dom"/>
</dbReference>
<dbReference type="EMBL" id="FMAG01000016">
    <property type="protein sequence ID" value="SCB50777.1"/>
    <property type="molecule type" value="Genomic_DNA"/>
</dbReference>
<dbReference type="Gene3D" id="3.40.605.10">
    <property type="entry name" value="Aldehyde Dehydrogenase, Chain A, domain 1"/>
    <property type="match status" value="1"/>
</dbReference>
<evidence type="ECO:0000256" key="3">
    <source>
        <dbReference type="PROSITE-ProRule" id="PRU10007"/>
    </source>
</evidence>
<dbReference type="InterPro" id="IPR016163">
    <property type="entry name" value="Ald_DH_C"/>
</dbReference>
<dbReference type="CDD" id="cd07103">
    <property type="entry name" value="ALDH_F5_SSADH_GabD"/>
    <property type="match status" value="1"/>
</dbReference>
<dbReference type="AlphaFoldDB" id="A0A1C3XES8"/>
<evidence type="ECO:0000256" key="4">
    <source>
        <dbReference type="RuleBase" id="RU003345"/>
    </source>
</evidence>
<dbReference type="RefSeq" id="WP_092720374.1">
    <property type="nucleotide sequence ID" value="NZ_FMAG01000016.1"/>
</dbReference>